<keyword evidence="6" id="KW-1185">Reference proteome</keyword>
<evidence type="ECO:0000259" key="4">
    <source>
        <dbReference type="Pfam" id="PF22725"/>
    </source>
</evidence>
<evidence type="ECO:0000313" key="5">
    <source>
        <dbReference type="EMBL" id="POM25295.1"/>
    </source>
</evidence>
<feature type="domain" description="GFO/IDH/MocA-like oxidoreductase" evidence="4">
    <location>
        <begin position="132"/>
        <end position="246"/>
    </location>
</feature>
<dbReference type="EC" id="1.1.1.-" evidence="5"/>
<comment type="caution">
    <text evidence="5">The sequence shown here is derived from an EMBL/GenBank/DDBJ whole genome shotgun (WGS) entry which is preliminary data.</text>
</comment>
<keyword evidence="1 5" id="KW-0560">Oxidoreductase</keyword>
<proteinExistence type="predicted"/>
<dbReference type="RefSeq" id="WP_168212165.1">
    <property type="nucleotide sequence ID" value="NZ_MTBP01000002.1"/>
</dbReference>
<evidence type="ECO:0000259" key="3">
    <source>
        <dbReference type="Pfam" id="PF01408"/>
    </source>
</evidence>
<dbReference type="InterPro" id="IPR000683">
    <property type="entry name" value="Gfo/Idh/MocA-like_OxRdtase_N"/>
</dbReference>
<dbReference type="AlphaFoldDB" id="A0A2P4UJR5"/>
<protein>
    <submittedName>
        <fullName evidence="5">Putative UDP-kanosamine synthase oxidoreductase subunit</fullName>
        <ecNumber evidence="5">1.1.1.-</ecNumber>
    </submittedName>
</protein>
<dbReference type="InterPro" id="IPR050425">
    <property type="entry name" value="NAD(P)_dehydrat-like"/>
</dbReference>
<gene>
    <name evidence="5" type="primary">rifL</name>
    <name evidence="5" type="ORF">BTM25_39390</name>
</gene>
<dbReference type="PANTHER" id="PTHR10366:SF831">
    <property type="entry name" value="NAD-DEPENDENT EPIMERASE_DEHYDRATASE DOMAIN-CONTAINING PROTEIN"/>
    <property type="match status" value="1"/>
</dbReference>
<dbReference type="Gene3D" id="3.30.360.10">
    <property type="entry name" value="Dihydrodipicolinate Reductase, domain 2"/>
    <property type="match status" value="1"/>
</dbReference>
<name>A0A2P4UJR5_9ACTN</name>
<feature type="domain" description="Gfo/Idh/MocA-like oxidoreductase N-terminal" evidence="3">
    <location>
        <begin position="4"/>
        <end position="109"/>
    </location>
</feature>
<dbReference type="Pfam" id="PF01408">
    <property type="entry name" value="GFO_IDH_MocA"/>
    <property type="match status" value="1"/>
</dbReference>
<dbReference type="Pfam" id="PF22725">
    <property type="entry name" value="GFO_IDH_MocA_C3"/>
    <property type="match status" value="1"/>
</dbReference>
<feature type="domain" description="NAD-dependent epimerase/dehydratase" evidence="2">
    <location>
        <begin position="337"/>
        <end position="543"/>
    </location>
</feature>
<dbReference type="InterPro" id="IPR001509">
    <property type="entry name" value="Epimerase_deHydtase"/>
</dbReference>
<dbReference type="Gene3D" id="3.40.50.720">
    <property type="entry name" value="NAD(P)-binding Rossmann-like Domain"/>
    <property type="match status" value="2"/>
</dbReference>
<dbReference type="InterPro" id="IPR036291">
    <property type="entry name" value="NAD(P)-bd_dom_sf"/>
</dbReference>
<organism evidence="5 6">
    <name type="scientific">Actinomadura rubteroloni</name>
    <dbReference type="NCBI Taxonomy" id="1926885"/>
    <lineage>
        <taxon>Bacteria</taxon>
        <taxon>Bacillati</taxon>
        <taxon>Actinomycetota</taxon>
        <taxon>Actinomycetes</taxon>
        <taxon>Streptosporangiales</taxon>
        <taxon>Thermomonosporaceae</taxon>
        <taxon>Actinomadura</taxon>
    </lineage>
</organism>
<dbReference type="PANTHER" id="PTHR10366">
    <property type="entry name" value="NAD DEPENDENT EPIMERASE/DEHYDRATASE"/>
    <property type="match status" value="1"/>
</dbReference>
<evidence type="ECO:0000313" key="6">
    <source>
        <dbReference type="Proteomes" id="UP000242367"/>
    </source>
</evidence>
<evidence type="ECO:0000259" key="2">
    <source>
        <dbReference type="Pfam" id="PF01370"/>
    </source>
</evidence>
<evidence type="ECO:0000256" key="1">
    <source>
        <dbReference type="ARBA" id="ARBA00023002"/>
    </source>
</evidence>
<dbReference type="InterPro" id="IPR055170">
    <property type="entry name" value="GFO_IDH_MocA-like_dom"/>
</dbReference>
<dbReference type="GO" id="GO:0000166">
    <property type="term" value="F:nucleotide binding"/>
    <property type="evidence" value="ECO:0007669"/>
    <property type="project" value="InterPro"/>
</dbReference>
<dbReference type="Pfam" id="PF01370">
    <property type="entry name" value="Epimerase"/>
    <property type="match status" value="1"/>
</dbReference>
<reference evidence="5 6" key="1">
    <citation type="journal article" date="2017" name="Chemistry">
        <title>Isolation, Biosynthesis and Chemical Modifications of Rubterolones A-F: Rare Tropolone Alkaloids from Actinomadura sp. 5-2.</title>
        <authorList>
            <person name="Guo H."/>
            <person name="Benndorf R."/>
            <person name="Leichnitz D."/>
            <person name="Klassen J.L."/>
            <person name="Vollmers J."/>
            <person name="Gorls H."/>
            <person name="Steinacker M."/>
            <person name="Weigel C."/>
            <person name="Dahse H.M."/>
            <person name="Kaster A.K."/>
            <person name="de Beer Z.W."/>
            <person name="Poulsen M."/>
            <person name="Beemelmanns C."/>
        </authorList>
    </citation>
    <scope>NUCLEOTIDE SEQUENCE [LARGE SCALE GENOMIC DNA]</scope>
    <source>
        <strain evidence="5 6">5-2</strain>
    </source>
</reference>
<sequence>MTAIRLAVVGCGAVTRECHLPALAPPGPFRVTALVDTDLGHARAAADACPGPPPLVADDLGAVADAFDAALVATPPASHVDLALRLAEAGKHVLVEKPVACSVAELDRLRGLDGPVVVVAQVRRLFPAASWVRATLAGGALGRIRRVRWDEGMPFAWPVTSAFTLGPAASGGGVLHDLGPHVLDLLDLWFGAPPTLVSVAHNASGGVETEAELVLDVAGTPVSVALSRLRTLAGAVRFEGTRGTLRVDAQRAARYVHRDADGTVVAEGDVPADPPDTRTRAGLFREQFAEFARAIGGRPTRLPRPDELRPVTELIERCHRVPAARLPRPWAPAPARVAVTGAYGFIGAAVVEAFADAGRPVTAVGRSLPAFARLAHLDVVRAVRDVRDPGGAFDGCDVVVHAAYGNAGSEDERWSVTVDGTAAVVAAARAAGVRRLVLIGSMAVYRSAAVLDETCPRIDPGPDDRSYAAQKLAAERAAFDGADGMEVVCLHPGVVYGPWGPNWTVKALAKLRADDRGLPSGEGGGICNAVHVHDVAAATVFLSALDAPAASYLLRGPDAPTWGRFYDRYRAMLGRPAHGAADDPAWPDRLRRFYADPTVIDTARLRAAGFTPRTDLAAGMAQVADWAAWAGLR</sequence>
<accession>A0A2P4UJR5</accession>
<dbReference type="GO" id="GO:0016616">
    <property type="term" value="F:oxidoreductase activity, acting on the CH-OH group of donors, NAD or NADP as acceptor"/>
    <property type="evidence" value="ECO:0007669"/>
    <property type="project" value="TreeGrafter"/>
</dbReference>
<dbReference type="EMBL" id="MTBP01000002">
    <property type="protein sequence ID" value="POM25295.1"/>
    <property type="molecule type" value="Genomic_DNA"/>
</dbReference>
<dbReference type="SUPFAM" id="SSF55347">
    <property type="entry name" value="Glyceraldehyde-3-phosphate dehydrogenase-like, C-terminal domain"/>
    <property type="match status" value="1"/>
</dbReference>
<dbReference type="SUPFAM" id="SSF51735">
    <property type="entry name" value="NAD(P)-binding Rossmann-fold domains"/>
    <property type="match status" value="2"/>
</dbReference>
<dbReference type="Proteomes" id="UP000242367">
    <property type="component" value="Unassembled WGS sequence"/>
</dbReference>